<accession>A0A841JAJ4</accession>
<name>A0A841JAJ4_9SPHN</name>
<comment type="caution">
    <text evidence="1">The sequence shown here is derived from an EMBL/GenBank/DDBJ whole genome shotgun (WGS) entry which is preliminary data.</text>
</comment>
<dbReference type="AlphaFoldDB" id="A0A841JAJ4"/>
<keyword evidence="2" id="KW-1185">Reference proteome</keyword>
<reference evidence="1 2" key="1">
    <citation type="submission" date="2020-08" db="EMBL/GenBank/DDBJ databases">
        <title>Genomic Encyclopedia of Type Strains, Phase IV (KMG-IV): sequencing the most valuable type-strain genomes for metagenomic binning, comparative biology and taxonomic classification.</title>
        <authorList>
            <person name="Goeker M."/>
        </authorList>
    </citation>
    <scope>NUCLEOTIDE SEQUENCE [LARGE SCALE GENOMIC DNA]</scope>
    <source>
        <strain evidence="1 2">DSM 102255</strain>
    </source>
</reference>
<evidence type="ECO:0000313" key="2">
    <source>
        <dbReference type="Proteomes" id="UP000552700"/>
    </source>
</evidence>
<dbReference type="RefSeq" id="WP_184081448.1">
    <property type="nucleotide sequence ID" value="NZ_JACIJP010000005.1"/>
</dbReference>
<proteinExistence type="predicted"/>
<organism evidence="1 2">
    <name type="scientific">Sphingobium subterraneum</name>
    <dbReference type="NCBI Taxonomy" id="627688"/>
    <lineage>
        <taxon>Bacteria</taxon>
        <taxon>Pseudomonadati</taxon>
        <taxon>Pseudomonadota</taxon>
        <taxon>Alphaproteobacteria</taxon>
        <taxon>Sphingomonadales</taxon>
        <taxon>Sphingomonadaceae</taxon>
        <taxon>Sphingobium</taxon>
    </lineage>
</organism>
<gene>
    <name evidence="1" type="ORF">FHS92_002918</name>
</gene>
<dbReference type="EMBL" id="JACIJP010000005">
    <property type="protein sequence ID" value="MBB6125161.1"/>
    <property type="molecule type" value="Genomic_DNA"/>
</dbReference>
<sequence length="173" mass="19198">MNKVYASWSRTVDTLNANITKLDKELNAPVEQRATASMASEIRAYFRGLDQGPRMNALRQAIEAGDEITVTAVLGGRPYLSGLDPDLHAEYLRDWHNAQRPVEAKKLRAMTAAAEMLNNRYKLLTKAVTDAVGDIKIYETAADGKRQILVKTITPAQVRKQVKESNEAFAVPV</sequence>
<dbReference type="Proteomes" id="UP000552700">
    <property type="component" value="Unassembled WGS sequence"/>
</dbReference>
<evidence type="ECO:0000313" key="1">
    <source>
        <dbReference type="EMBL" id="MBB6125161.1"/>
    </source>
</evidence>
<protein>
    <submittedName>
        <fullName evidence="1">Uncharacterized protein</fullName>
    </submittedName>
</protein>